<organism evidence="1">
    <name type="scientific">marine sediment metagenome</name>
    <dbReference type="NCBI Taxonomy" id="412755"/>
    <lineage>
        <taxon>unclassified sequences</taxon>
        <taxon>metagenomes</taxon>
        <taxon>ecological metagenomes</taxon>
    </lineage>
</organism>
<dbReference type="AlphaFoldDB" id="A0A0F9DLK7"/>
<gene>
    <name evidence="1" type="ORF">LCGC14_2183900</name>
</gene>
<comment type="caution">
    <text evidence="1">The sequence shown here is derived from an EMBL/GenBank/DDBJ whole genome shotgun (WGS) entry which is preliminary data.</text>
</comment>
<evidence type="ECO:0000313" key="1">
    <source>
        <dbReference type="EMBL" id="KKL62569.1"/>
    </source>
</evidence>
<dbReference type="EMBL" id="LAZR01028450">
    <property type="protein sequence ID" value="KKL62569.1"/>
    <property type="molecule type" value="Genomic_DNA"/>
</dbReference>
<protein>
    <submittedName>
        <fullName evidence="1">Uncharacterized protein</fullName>
    </submittedName>
</protein>
<reference evidence="1" key="1">
    <citation type="journal article" date="2015" name="Nature">
        <title>Complex archaea that bridge the gap between prokaryotes and eukaryotes.</title>
        <authorList>
            <person name="Spang A."/>
            <person name="Saw J.H."/>
            <person name="Jorgensen S.L."/>
            <person name="Zaremba-Niedzwiedzka K."/>
            <person name="Martijn J."/>
            <person name="Lind A.E."/>
            <person name="van Eijk R."/>
            <person name="Schleper C."/>
            <person name="Guy L."/>
            <person name="Ettema T.J."/>
        </authorList>
    </citation>
    <scope>NUCLEOTIDE SEQUENCE</scope>
</reference>
<proteinExistence type="predicted"/>
<name>A0A0F9DLK7_9ZZZZ</name>
<accession>A0A0F9DLK7</accession>
<sequence>MSFNNPINFNSANELREAGYVPVGIEQNALLTNCGFEPAQPNPIGPRFWYPAHIAGIVTGSFIATQRVAILRAIAADPEFEAALYAVWVGYGRSTADGWHAVSKYIYEALPELFE</sequence>